<evidence type="ECO:0000313" key="2">
    <source>
        <dbReference type="Proteomes" id="UP001176941"/>
    </source>
</evidence>
<sequence length="75" mass="8645">MVSIIWVGEQVVQRVGRERSVQKASNPFFTAQLIFQRLLRLFPPPLQCDNLLAGGEAERRQLDKFIAVEFLDQMV</sequence>
<proteinExistence type="predicted"/>
<dbReference type="Proteomes" id="UP001176941">
    <property type="component" value="Chromosome X"/>
</dbReference>
<accession>A0ABN9A6A5</accession>
<evidence type="ECO:0000313" key="1">
    <source>
        <dbReference type="EMBL" id="CAI9181205.1"/>
    </source>
</evidence>
<gene>
    <name evidence="1" type="ORF">MRATA1EN1_LOCUS30167</name>
</gene>
<organism evidence="1 2">
    <name type="scientific">Rangifer tarandus platyrhynchus</name>
    <name type="common">Svalbard reindeer</name>
    <dbReference type="NCBI Taxonomy" id="3082113"/>
    <lineage>
        <taxon>Eukaryota</taxon>
        <taxon>Metazoa</taxon>
        <taxon>Chordata</taxon>
        <taxon>Craniata</taxon>
        <taxon>Vertebrata</taxon>
        <taxon>Euteleostomi</taxon>
        <taxon>Mammalia</taxon>
        <taxon>Eutheria</taxon>
        <taxon>Laurasiatheria</taxon>
        <taxon>Artiodactyla</taxon>
        <taxon>Ruminantia</taxon>
        <taxon>Pecora</taxon>
        <taxon>Cervidae</taxon>
        <taxon>Odocoileinae</taxon>
        <taxon>Rangifer</taxon>
    </lineage>
</organism>
<protein>
    <submittedName>
        <fullName evidence="1">Uncharacterized protein</fullName>
    </submittedName>
</protein>
<keyword evidence="2" id="KW-1185">Reference proteome</keyword>
<reference evidence="1" key="1">
    <citation type="submission" date="2023-04" db="EMBL/GenBank/DDBJ databases">
        <authorList>
            <consortium name="ELIXIR-Norway"/>
        </authorList>
    </citation>
    <scope>NUCLEOTIDE SEQUENCE [LARGE SCALE GENOMIC DNA]</scope>
</reference>
<dbReference type="EMBL" id="OX460343">
    <property type="protein sequence ID" value="CAI9181205.1"/>
    <property type="molecule type" value="Genomic_DNA"/>
</dbReference>
<name>A0ABN9A6A5_RANTA</name>